<evidence type="ECO:0000313" key="2">
    <source>
        <dbReference type="EMBL" id="MBB6544575.1"/>
    </source>
</evidence>
<dbReference type="Pfam" id="PF11737">
    <property type="entry name" value="DUF3300"/>
    <property type="match status" value="1"/>
</dbReference>
<dbReference type="InterPro" id="IPR021728">
    <property type="entry name" value="DUF3300"/>
</dbReference>
<protein>
    <recommendedName>
        <fullName evidence="4">DUF3300 domain-containing protein</fullName>
    </recommendedName>
</protein>
<keyword evidence="3" id="KW-1185">Reference proteome</keyword>
<dbReference type="AlphaFoldDB" id="A0A7X0TUY7"/>
<reference evidence="2 3" key="1">
    <citation type="submission" date="2020-08" db="EMBL/GenBank/DDBJ databases">
        <title>Genomic Encyclopedia of Type Strains, Phase IV (KMG-IV): sequencing the most valuable type-strain genomes for metagenomic binning, comparative biology and taxonomic classification.</title>
        <authorList>
            <person name="Goeker M."/>
        </authorList>
    </citation>
    <scope>NUCLEOTIDE SEQUENCE [LARGE SCALE GENOMIC DNA]</scope>
    <source>
        <strain evidence="2 3">DSM 26287</strain>
    </source>
</reference>
<accession>A0A7X0TUY7</accession>
<dbReference type="RefSeq" id="WP_184425815.1">
    <property type="nucleotide sequence ID" value="NZ_AP027362.1"/>
</dbReference>
<dbReference type="Proteomes" id="UP000537141">
    <property type="component" value="Unassembled WGS sequence"/>
</dbReference>
<dbReference type="EMBL" id="JACHHU010000032">
    <property type="protein sequence ID" value="MBB6544575.1"/>
    <property type="molecule type" value="Genomic_DNA"/>
</dbReference>
<gene>
    <name evidence="2" type="ORF">HNQ55_003108</name>
</gene>
<organism evidence="2 3">
    <name type="scientific">Thalassotalea piscium</name>
    <dbReference type="NCBI Taxonomy" id="1230533"/>
    <lineage>
        <taxon>Bacteria</taxon>
        <taxon>Pseudomonadati</taxon>
        <taxon>Pseudomonadota</taxon>
        <taxon>Gammaproteobacteria</taxon>
        <taxon>Alteromonadales</taxon>
        <taxon>Colwelliaceae</taxon>
        <taxon>Thalassotalea</taxon>
    </lineage>
</organism>
<feature type="compositionally biased region" description="Basic and acidic residues" evidence="1">
    <location>
        <begin position="358"/>
        <end position="373"/>
    </location>
</feature>
<evidence type="ECO:0008006" key="4">
    <source>
        <dbReference type="Google" id="ProtNLM"/>
    </source>
</evidence>
<proteinExistence type="predicted"/>
<dbReference type="PANTHER" id="PTHR40269">
    <property type="entry name" value="OUTER MEMBRANE PROTEIN-RELATED"/>
    <property type="match status" value="1"/>
</dbReference>
<comment type="caution">
    <text evidence="2">The sequence shown here is derived from an EMBL/GenBank/DDBJ whole genome shotgun (WGS) entry which is preliminary data.</text>
</comment>
<evidence type="ECO:0000313" key="3">
    <source>
        <dbReference type="Proteomes" id="UP000537141"/>
    </source>
</evidence>
<feature type="compositionally biased region" description="Polar residues" evidence="1">
    <location>
        <begin position="375"/>
        <end position="394"/>
    </location>
</feature>
<evidence type="ECO:0000256" key="1">
    <source>
        <dbReference type="SAM" id="MobiDB-lite"/>
    </source>
</evidence>
<name>A0A7X0TUY7_9GAMM</name>
<sequence length="438" mass="51596">MNTLLQKVNFNQLLISIMLLMLSITVYATEDQDVEFSEAELAQMLAPVALYPDSLLTHILIASTYPLEVVEAERWLAKNESLTKEQIINASEDLSWDASVKALLPFPSILQKLSEDLAWMQNLGDAFLQDEENVLATIQILRQQADEAGNLAKMDNVRVVKEKTTIIIEPAEAKVIYVPYYDTRTVYGSWRWTHFPPVYWHTSRYYSHHRGPFYWNTGVHIGFDFFFTGVHWHNRHVIVDYSSPRRYYPRKRISTSHHAKRWHHKPVHRKGVAYKSNHLKRKYSSSRPVTVSTRTRVNTNNKVTTNRTLRKEKQRVHKNVTTVEPRHKEFRQKLKERTSIKTANAEHRVKQGRPIRHAQRDTKQQIRSTDKAVTHTRNTYRSPAYSTSQTPKTVTRNEVKERKTFSKPKADMPPRQRVRQDNHKTQRVREQRRERIKE</sequence>
<dbReference type="PANTHER" id="PTHR40269:SF1">
    <property type="entry name" value="OUTER MEMBRANE PROTEIN"/>
    <property type="match status" value="1"/>
</dbReference>
<feature type="region of interest" description="Disordered" evidence="1">
    <location>
        <begin position="343"/>
        <end position="438"/>
    </location>
</feature>
<feature type="compositionally biased region" description="Basic and acidic residues" evidence="1">
    <location>
        <begin position="395"/>
        <end position="438"/>
    </location>
</feature>